<keyword evidence="2" id="KW-1185">Reference proteome</keyword>
<proteinExistence type="predicted"/>
<dbReference type="AlphaFoldDB" id="A0A0E0JXT9"/>
<name>A0A0E0JXT9_ORYPU</name>
<reference evidence="1" key="1">
    <citation type="submission" date="2015-04" db="UniProtKB">
        <authorList>
            <consortium name="EnsemblPlants"/>
        </authorList>
    </citation>
    <scope>IDENTIFICATION</scope>
</reference>
<dbReference type="EnsemblPlants" id="OPUNC02G08970.1">
    <property type="protein sequence ID" value="OPUNC02G08970.1"/>
    <property type="gene ID" value="OPUNC02G08970"/>
</dbReference>
<evidence type="ECO:0000313" key="2">
    <source>
        <dbReference type="Proteomes" id="UP000026962"/>
    </source>
</evidence>
<sequence>MRRGSVQKLPSLPRNEASKAFISIYSVLKVSDDKFSKAKPVGMLLLMIDTKLLSVVLCCSQHLFVHGIGAKYQRMFKKRNGKNKQRNEDLWDKQNKLSMSTRYLFYASEKNIIREWINHTPMIVNESLQLHVLSFHHHKTKEARP</sequence>
<dbReference type="Gramene" id="OPUNC02G08970.1">
    <property type="protein sequence ID" value="OPUNC02G08970.1"/>
    <property type="gene ID" value="OPUNC02G08970"/>
</dbReference>
<accession>A0A0E0JXT9</accession>
<dbReference type="HOGENOM" id="CLU_1790053_0_0_1"/>
<reference evidence="1" key="2">
    <citation type="submission" date="2018-05" db="EMBL/GenBank/DDBJ databases">
        <title>OpunRS2 (Oryza punctata Reference Sequence Version 2).</title>
        <authorList>
            <person name="Zhang J."/>
            <person name="Kudrna D."/>
            <person name="Lee S."/>
            <person name="Talag J."/>
            <person name="Welchert J."/>
            <person name="Wing R.A."/>
        </authorList>
    </citation>
    <scope>NUCLEOTIDE SEQUENCE [LARGE SCALE GENOMIC DNA]</scope>
</reference>
<dbReference type="Proteomes" id="UP000026962">
    <property type="component" value="Chromosome 2"/>
</dbReference>
<protein>
    <submittedName>
        <fullName evidence="1">Uncharacterized protein</fullName>
    </submittedName>
</protein>
<organism evidence="1">
    <name type="scientific">Oryza punctata</name>
    <name type="common">Red rice</name>
    <dbReference type="NCBI Taxonomy" id="4537"/>
    <lineage>
        <taxon>Eukaryota</taxon>
        <taxon>Viridiplantae</taxon>
        <taxon>Streptophyta</taxon>
        <taxon>Embryophyta</taxon>
        <taxon>Tracheophyta</taxon>
        <taxon>Spermatophyta</taxon>
        <taxon>Magnoliopsida</taxon>
        <taxon>Liliopsida</taxon>
        <taxon>Poales</taxon>
        <taxon>Poaceae</taxon>
        <taxon>BOP clade</taxon>
        <taxon>Oryzoideae</taxon>
        <taxon>Oryzeae</taxon>
        <taxon>Oryzinae</taxon>
        <taxon>Oryza</taxon>
    </lineage>
</organism>
<evidence type="ECO:0000313" key="1">
    <source>
        <dbReference type="EnsemblPlants" id="OPUNC02G08970.1"/>
    </source>
</evidence>